<organism evidence="2 3">
    <name type="scientific">Caenorhabditis elegans</name>
    <dbReference type="NCBI Taxonomy" id="6239"/>
    <lineage>
        <taxon>Eukaryota</taxon>
        <taxon>Metazoa</taxon>
        <taxon>Ecdysozoa</taxon>
        <taxon>Nematoda</taxon>
        <taxon>Chromadorea</taxon>
        <taxon>Rhabditida</taxon>
        <taxon>Rhabditina</taxon>
        <taxon>Rhabditomorpha</taxon>
        <taxon>Rhabditoidea</taxon>
        <taxon>Rhabditidae</taxon>
        <taxon>Peloderinae</taxon>
        <taxon>Caenorhabditis</taxon>
    </lineage>
</organism>
<accession>Q0KHC1</accession>
<feature type="region of interest" description="Disordered" evidence="1">
    <location>
        <begin position="122"/>
        <end position="216"/>
    </location>
</feature>
<dbReference type="AGR" id="WB:WBGene00044949"/>
<evidence type="ECO:0000313" key="2">
    <source>
        <dbReference type="EMBL" id="CAL36506.1"/>
    </source>
</evidence>
<name>Q0KHC1_CAEEL</name>
<dbReference type="SMR" id="Q0KHC1"/>
<gene>
    <name evidence="2" type="ORF">CELE_Y49A10A.2</name>
    <name evidence="2 4" type="ORF">Y49A10A.2</name>
</gene>
<dbReference type="RefSeq" id="NP_001076776.1">
    <property type="nucleotide sequence ID" value="NM_001083307.1"/>
</dbReference>
<evidence type="ECO:0000256" key="1">
    <source>
        <dbReference type="SAM" id="MobiDB-lite"/>
    </source>
</evidence>
<dbReference type="HOGENOM" id="CLU_1195790_0_0_1"/>
<evidence type="ECO:0000313" key="4">
    <source>
        <dbReference type="WormBase" id="Y49A10A.2"/>
    </source>
</evidence>
<dbReference type="WormBase" id="Y49A10A.2">
    <property type="protein sequence ID" value="CE40400"/>
    <property type="gene ID" value="WBGene00044949"/>
</dbReference>
<dbReference type="KEGG" id="cel:CELE_Y49A10A.2"/>
<dbReference type="PaxDb" id="6239-Y49A10A.2"/>
<dbReference type="EMBL" id="BX284606">
    <property type="protein sequence ID" value="CAL36506.1"/>
    <property type="molecule type" value="Genomic_DNA"/>
</dbReference>
<dbReference type="UCSC" id="Y49A10A.2">
    <property type="organism name" value="c. elegans"/>
</dbReference>
<dbReference type="Bgee" id="WBGene00044949">
    <property type="expression patterns" value="Expressed in pharyngeal muscle cell (C elegans) and 3 other cell types or tissues"/>
</dbReference>
<keyword evidence="5" id="KW-1267">Proteomics identification</keyword>
<dbReference type="InParanoid" id="Q0KHC1"/>
<protein>
    <submittedName>
        <fullName evidence="2">Uncharacterized protein</fullName>
    </submittedName>
</protein>
<feature type="compositionally biased region" description="Basic and acidic residues" evidence="1">
    <location>
        <begin position="136"/>
        <end position="164"/>
    </location>
</feature>
<evidence type="ECO:0007829" key="5">
    <source>
        <dbReference type="PeptideAtlas" id="Q0KHC1"/>
    </source>
</evidence>
<keyword evidence="3" id="KW-1185">Reference proteome</keyword>
<dbReference type="Proteomes" id="UP000001940">
    <property type="component" value="Chromosome X"/>
</dbReference>
<dbReference type="PeptideAtlas" id="Q0KHC1"/>
<sequence length="232" mass="26726">MSFQPGDIVIKGSWPCKLVNMERGRNPVSWRVEYFTWKAKGRTSIVPQGAIFALHRDYRFKKSTEQHTKAIKEAKETLGGKLWGSQCGRAPSYKKLEFNGVENTPDQIQKIVSRDLKLELDDSEDIRKSGTNGNHHRGEPKEELEKEEQEKEERMKEDEEKNGDGEYEDDEDQKMADEKNRNYKAPMNRKRFLTEDKDDALFSPPPPKQKTTPNSTIWGTFVTKISGFLGGK</sequence>
<reference evidence="2 3" key="1">
    <citation type="journal article" date="1998" name="Science">
        <title>Genome sequence of the nematode C. elegans: a platform for investigating biology.</title>
        <authorList>
            <consortium name="The C. elegans sequencing consortium"/>
            <person name="Sulson J.E."/>
            <person name="Waterston R."/>
        </authorList>
    </citation>
    <scope>NUCLEOTIDE SEQUENCE [LARGE SCALE GENOMIC DNA]</scope>
    <source>
        <strain evidence="2 3">Bristol N2</strain>
    </source>
</reference>
<dbReference type="AlphaFoldDB" id="Q0KHC1"/>
<dbReference type="CTD" id="4927063"/>
<evidence type="ECO:0000313" key="3">
    <source>
        <dbReference type="Proteomes" id="UP000001940"/>
    </source>
</evidence>
<dbReference type="GeneID" id="4927063"/>
<proteinExistence type="evidence at protein level"/>